<dbReference type="PANTHER" id="PTHR44259:SF37">
    <property type="entry name" value="DUF1618 DOMAIN-CONTAINING PROTEIN"/>
    <property type="match status" value="1"/>
</dbReference>
<evidence type="ECO:0000259" key="1">
    <source>
        <dbReference type="Pfam" id="PF03478"/>
    </source>
</evidence>
<gene>
    <name evidence="2" type="ORF">CASFOL_039262</name>
</gene>
<dbReference type="AlphaFoldDB" id="A0ABD3BHH5"/>
<organism evidence="2 3">
    <name type="scientific">Castilleja foliolosa</name>
    <dbReference type="NCBI Taxonomy" id="1961234"/>
    <lineage>
        <taxon>Eukaryota</taxon>
        <taxon>Viridiplantae</taxon>
        <taxon>Streptophyta</taxon>
        <taxon>Embryophyta</taxon>
        <taxon>Tracheophyta</taxon>
        <taxon>Spermatophyta</taxon>
        <taxon>Magnoliopsida</taxon>
        <taxon>eudicotyledons</taxon>
        <taxon>Gunneridae</taxon>
        <taxon>Pentapetalae</taxon>
        <taxon>asterids</taxon>
        <taxon>lamiids</taxon>
        <taxon>Lamiales</taxon>
        <taxon>Orobanchaceae</taxon>
        <taxon>Pedicularideae</taxon>
        <taxon>Castillejinae</taxon>
        <taxon>Castilleja</taxon>
    </lineage>
</organism>
<feature type="domain" description="KIB1-4 beta-propeller" evidence="1">
    <location>
        <begin position="73"/>
        <end position="389"/>
    </location>
</feature>
<dbReference type="PANTHER" id="PTHR44259">
    <property type="entry name" value="OS07G0183000 PROTEIN-RELATED"/>
    <property type="match status" value="1"/>
</dbReference>
<keyword evidence="3" id="KW-1185">Reference proteome</keyword>
<evidence type="ECO:0000313" key="2">
    <source>
        <dbReference type="EMBL" id="KAL3616868.1"/>
    </source>
</evidence>
<dbReference type="InterPro" id="IPR050942">
    <property type="entry name" value="F-box_BR-signaling"/>
</dbReference>
<protein>
    <recommendedName>
        <fullName evidence="1">KIB1-4 beta-propeller domain-containing protein</fullName>
    </recommendedName>
</protein>
<evidence type="ECO:0000313" key="3">
    <source>
        <dbReference type="Proteomes" id="UP001632038"/>
    </source>
</evidence>
<comment type="caution">
    <text evidence="2">The sequence shown here is derived from an EMBL/GenBank/DDBJ whole genome shotgun (WGS) entry which is preliminary data.</text>
</comment>
<dbReference type="InterPro" id="IPR005174">
    <property type="entry name" value="KIB1-4_b-propeller"/>
</dbReference>
<name>A0ABD3BHH5_9LAMI</name>
<dbReference type="Pfam" id="PF03478">
    <property type="entry name" value="Beta-prop_KIB1-4"/>
    <property type="match status" value="1"/>
</dbReference>
<sequence>MASLLKRCCTTKISCILCRRISDLRSTTRNCADRNLGARMTMMMSTGDNSSSISPWLMLPPVIEQGGDMVYKFYNLSEEKEESFRSKSEDMGADVDAKFVGSSHGWLALFNKRNNHLFLYNPITCRHIKLPPIETLPDPMINLAPDGRGTVSKLILSSSPDDDDGECIAMMIFGPECRLAFCHPCRRSTKWTPIGELYDEDMCPWSYQDIVYSSTRKLFFARPSYGNLECWDLADTLSPRLHSFWQLRCPDFPQRLTDKVMVRRKVYLVYAEEYSQLFLVTQYVMDRMGPDGSYVYPIYFGKNRGWDNSFPYRTIWLTAVKADFGVEKPEVMKGSLDGLAMFIGLNHSIAVSPTPESKLRSNCIYYTDSNAYHIPQNAFYGNHDIGIFDYTKRRKNISPCYNFPLDVKSIKRIMPAPMWFTPCHH</sequence>
<accession>A0ABD3BHH5</accession>
<dbReference type="EMBL" id="JAVIJP010000087">
    <property type="protein sequence ID" value="KAL3616868.1"/>
    <property type="molecule type" value="Genomic_DNA"/>
</dbReference>
<reference evidence="3" key="1">
    <citation type="journal article" date="2024" name="IScience">
        <title>Strigolactones Initiate the Formation of Haustorium-like Structures in Castilleja.</title>
        <authorList>
            <person name="Buerger M."/>
            <person name="Peterson D."/>
            <person name="Chory J."/>
        </authorList>
    </citation>
    <scope>NUCLEOTIDE SEQUENCE [LARGE SCALE GENOMIC DNA]</scope>
</reference>
<dbReference type="Proteomes" id="UP001632038">
    <property type="component" value="Unassembled WGS sequence"/>
</dbReference>
<proteinExistence type="predicted"/>